<dbReference type="GeneID" id="98567204"/>
<accession>A0A429ZUW1</accession>
<reference evidence="1 2" key="1">
    <citation type="submission" date="2017-05" db="EMBL/GenBank/DDBJ databases">
        <title>Vagococcus spp. assemblies.</title>
        <authorList>
            <person name="Gulvik C.A."/>
        </authorList>
    </citation>
    <scope>NUCLEOTIDE SEQUENCE [LARGE SCALE GENOMIC DNA]</scope>
    <source>
        <strain evidence="1 2">NCFB 2777</strain>
    </source>
</reference>
<sequence>MTSKTVIKNSLPIKSVTSQDLFQLQETLIQLQSWEKMLTTFGTFSTTTSPPLNKKKNIRDYYANSQVFQLFLQDFFKQTSTLEKQISDLQIRKK</sequence>
<dbReference type="AlphaFoldDB" id="A0A429ZUW1"/>
<evidence type="ECO:0000313" key="2">
    <source>
        <dbReference type="Proteomes" id="UP000287239"/>
    </source>
</evidence>
<dbReference type="EMBL" id="NGJU01000002">
    <property type="protein sequence ID" value="RST97536.1"/>
    <property type="molecule type" value="Genomic_DNA"/>
</dbReference>
<organism evidence="1 2">
    <name type="scientific">Vagococcus salmoninarum</name>
    <dbReference type="NCBI Taxonomy" id="2739"/>
    <lineage>
        <taxon>Bacteria</taxon>
        <taxon>Bacillati</taxon>
        <taxon>Bacillota</taxon>
        <taxon>Bacilli</taxon>
        <taxon>Lactobacillales</taxon>
        <taxon>Enterococcaceae</taxon>
        <taxon>Vagococcus</taxon>
    </lineage>
</organism>
<name>A0A429ZUW1_9ENTE</name>
<protein>
    <submittedName>
        <fullName evidence="1">Uncharacterized protein</fullName>
    </submittedName>
</protein>
<proteinExistence type="predicted"/>
<dbReference type="OrthoDB" id="2187794at2"/>
<dbReference type="Proteomes" id="UP000287239">
    <property type="component" value="Unassembled WGS sequence"/>
</dbReference>
<gene>
    <name evidence="1" type="ORF">CBF35_02390</name>
</gene>
<comment type="caution">
    <text evidence="1">The sequence shown here is derived from an EMBL/GenBank/DDBJ whole genome shotgun (WGS) entry which is preliminary data.</text>
</comment>
<evidence type="ECO:0000313" key="1">
    <source>
        <dbReference type="EMBL" id="RST97536.1"/>
    </source>
</evidence>
<keyword evidence="2" id="KW-1185">Reference proteome</keyword>
<dbReference type="RefSeq" id="WP_126778283.1">
    <property type="nucleotide sequence ID" value="NZ_NGJU01000002.1"/>
</dbReference>